<dbReference type="CDD" id="cd06503">
    <property type="entry name" value="ATP-synt_Fo_b"/>
    <property type="match status" value="1"/>
</dbReference>
<gene>
    <name evidence="2" type="ORF">C1SCF055_LOCUS24561</name>
</gene>
<dbReference type="EMBL" id="CAMXCT020002449">
    <property type="protein sequence ID" value="CAL1151620.1"/>
    <property type="molecule type" value="Genomic_DNA"/>
</dbReference>
<dbReference type="CDD" id="cd22265">
    <property type="entry name" value="UDM1_RNF168"/>
    <property type="match status" value="1"/>
</dbReference>
<proteinExistence type="predicted"/>
<dbReference type="EMBL" id="CAMXCT030002449">
    <property type="protein sequence ID" value="CAL4785557.1"/>
    <property type="molecule type" value="Genomic_DNA"/>
</dbReference>
<dbReference type="PANTHER" id="PTHR12661:SF5">
    <property type="entry name" value="SUPPRESSOR OF SWI4 1 HOMOLOG"/>
    <property type="match status" value="1"/>
</dbReference>
<feature type="region of interest" description="Disordered" evidence="1">
    <location>
        <begin position="1432"/>
        <end position="1487"/>
    </location>
</feature>
<feature type="compositionally biased region" description="Polar residues" evidence="1">
    <location>
        <begin position="1164"/>
        <end position="1175"/>
    </location>
</feature>
<dbReference type="GO" id="GO:0000027">
    <property type="term" value="P:ribosomal large subunit assembly"/>
    <property type="evidence" value="ECO:0007669"/>
    <property type="project" value="TreeGrafter"/>
</dbReference>
<dbReference type="InterPro" id="IPR045112">
    <property type="entry name" value="PPAN-like"/>
</dbReference>
<dbReference type="EMBL" id="CAMXCT010002449">
    <property type="protein sequence ID" value="CAI3998245.1"/>
    <property type="molecule type" value="Genomic_DNA"/>
</dbReference>
<accession>A0A9P1CVK8</accession>
<reference evidence="3 4" key="2">
    <citation type="submission" date="2024-05" db="EMBL/GenBank/DDBJ databases">
        <authorList>
            <person name="Chen Y."/>
            <person name="Shah S."/>
            <person name="Dougan E. K."/>
            <person name="Thang M."/>
            <person name="Chan C."/>
        </authorList>
    </citation>
    <scope>NUCLEOTIDE SEQUENCE [LARGE SCALE GENOMIC DNA]</scope>
</reference>
<dbReference type="OrthoDB" id="421851at2759"/>
<dbReference type="PANTHER" id="PTHR12661">
    <property type="entry name" value="PETER PAN-RELATED"/>
    <property type="match status" value="1"/>
</dbReference>
<keyword evidence="4" id="KW-1185">Reference proteome</keyword>
<evidence type="ECO:0000313" key="3">
    <source>
        <dbReference type="EMBL" id="CAL4785557.1"/>
    </source>
</evidence>
<feature type="compositionally biased region" description="Basic and acidic residues" evidence="1">
    <location>
        <begin position="1963"/>
        <end position="2192"/>
    </location>
</feature>
<sequence>MPQEGRFFLDPQKFSILADRVRSWAPAILAHCNDEDESRALRMDILDTISFLERGQRCLETKTSGHVQYPSQTLISAACLGNLLGSNEHVCNVVPLSLQVALPGVDLSNLLRNASFPKASTIGRAGSALDFAFLLECRERWCNVPCLHYAWADSSPQCGREWFMLMHTSVCMDAVVNACNAANMLTRCRPDLSDHFEAEDADVEQQPRLHTVLLDAIHTHKCIPVALGSGKVSVEDKTSCLLHAMSLECSSRVGLRCHLDNVVSWTTDLGVEAQLPQFQAKHLDSILPTYVHQTLESDLADEDQETVGDADAFPIMPKALLTPGGLHITHNARQDLRTKMLWFDKFWDHLKAVAALLVPQHLRERIIARLVRGTASAEHEHLFASLSLPALYEKRWQVVAKFLKNLLPHFRLLKRVWNLQDFLIDGKDAEGDVGASFDVALADPMFCSYVFMVDGVQNILLNLERWLENCACHEHLFTTLSSKRQRKKRGQLFGGAVRFVDCPMRGKRAPELAAGKLEDTIAELSTAALNLFSDQMDFRITPADRAVLMQDFDFAKQHLHVVLVAKFGFWRQIPWRLAGLSHHWPSVARRIAQDCLEEFDASMSKPGMTLEHHHPLSVRFLSETGMREDLQRFANGGCMTDQLMFAVASLRFIPVVERCVEALHRDVKVAAKHIRLGPTKVSLSFRMREILDLSSFEEGFPARLQPCFDLTRQPKKAAAALGLLSHPIFLPLLRDGCTDVCVWLAALVRAVHRCDLETQFSDMHEARSTHFRKRKVLEAEAEKLHDTKLSVPRTYEDIFKRAIVDHFRAMAGSDVFFTLPVLVDDSAGYEVAPFLGPAEKRLCLRGADEEPLEIVEMAEGADHGREELHFRLLHGFPARMKSMLRPVASTPVFAKDAVMIAVHKCVYNAEGLPNIRQSDLVECVTHLLNARALPGLVCRSGQSDRILMSECALPQVRVMCPLHEPKQVCSLRNSDISQYDLMELILALEQNGWSWKKMPSKKNAREALCHEPGKELVWYSQSHSVSKAYLQCLLLSDDLFEKGLARIPHWVEKPGEIYPALLKGEGPQPGRAVPMPALEPDIPVEALQDVAVAEPGQAVAHLSLQEFSKCVRALKMWCNSMAGQTLLTQLMPLVLETVQKAPLRLSCLLMASFAPDIDDEDVSISDQQDTPQKGTSGKEPDSAESKFKGRHKVETTKKGAKTCRACQKSRPLSDFALNQTVDKDCKKALDVISKKARQQGKVEWFKNVKADPKKLRSLVTSYRQASQEAEKAGQKKSTWNLAEYIEEVRASTETVGTSRGKMMWQDQAIEFWRSTDGGALTKQEAASKWDELVATYEALGIPHDHKGPAKASLRLRIHTEDLVDDVKRVAKEKKVVMHGQQTKKATAEDVEKMSKSLMVNHDKIQGGVSESEAARSFVSSDNMDGISITLNDVSLLVPDEDAQDEAEEDAEEKDEEGEEDTTEKKSKKKWFDRDREVNKAQRQMSTALSQVQTKASAVKEQLEKVLAEVAALPTNQQESLKGEEVIVQARLECLQKLYGSEEALQTHIRSIASKALSSARSSTGTAADPSICLGLAAPCQSYQKLITFEACKSTAGRVLDCSDLEGIERVKKEAADARSPIVELVSACKSATGDITKALKLVRDGPKKAKAAAKNAAHRSVTSLTPSDVFKHSESSQKVQVVEQIEEDPVKEEAFNPDVPVMFACKADEHASFEKEDCVKRFMFTDFLTVFSSQGPAQKCDRAHRRFPAGSDIADVVSKRLRYICSAACPTPDELQNNESLTQSLEAMAVIIGKNTVTCSPEKSHAGSLRLGLQGTREVILVREKLLYDVLGQPTLKAAKQALLGMDDALAAKLKLYSCTLGKGQALYTPPGWIFVERVMSEMHWVGFRAGCCITSLQISSDLKWLSQSWAMDDPVILSFLKVTDEVLHSAPVTPAVQRRAPLEVKSDMADAAEAGIEAARMAEDEAKKKDEAQRLQEEADRGAKEVEEAQRLQDEADRQAKEAEEARRLQEEADRKAKEAEEAQRLQDEADRKVKEAEAAQRLQEEADRQAKEAEEAQRLQDEADRQAKEAEKARRLQEEADRKAKEAEEAQRLQEEADRKAKEAEEDQRLQKEADRKAKEAEAAQRLQEEADRKAKEAECKVKEEEKAKKLKEEADRKAKQAEAARKAKDSETRRLEKDKKAKKDTKEAQKPNVADDPASKRRRTKLQNLSTSQKNIKLHLTTAYSGVGFGEAAAAMVADAFNRLSLFKVEVVLHSQTEIDSACQEVLSAPHVFVDLCHRVDTHVVATLKKMQEQKRKRLQQDPNLSKGTLGREFLKEAAAYLNGLDSSVFCTFAWCCKCNAFCEWAPQVGPSQDGLIELWLELAGNTCTPWSARGKGLGYLDEASIPSFIWAFSLKKTSRSPDAVVNECTPRWPATEFFSEVFDDAVVETANFSPTDMGIPVNRPRAYSIVTLNELTQKKPYRFGVELLQKVAFCNLILKGSVFLTASEEEVGEYMNGLAERRSLPERVDGRPYRCLAVMDFGDRQRLQQYVEMLQSKHPISFDWDINVDLAQAPPFGSAHTVLPTIIRNSKLYNMKEKRFFCQENC</sequence>
<feature type="compositionally biased region" description="Basic and acidic residues" evidence="1">
    <location>
        <begin position="1469"/>
        <end position="1479"/>
    </location>
</feature>
<dbReference type="GO" id="GO:0019843">
    <property type="term" value="F:rRNA binding"/>
    <property type="evidence" value="ECO:0007669"/>
    <property type="project" value="TreeGrafter"/>
</dbReference>
<name>A0A9P1CVK8_9DINO</name>
<organism evidence="2">
    <name type="scientific">Cladocopium goreaui</name>
    <dbReference type="NCBI Taxonomy" id="2562237"/>
    <lineage>
        <taxon>Eukaryota</taxon>
        <taxon>Sar</taxon>
        <taxon>Alveolata</taxon>
        <taxon>Dinophyceae</taxon>
        <taxon>Suessiales</taxon>
        <taxon>Symbiodiniaceae</taxon>
        <taxon>Cladocopium</taxon>
    </lineage>
</organism>
<feature type="compositionally biased region" description="Acidic residues" evidence="1">
    <location>
        <begin position="1438"/>
        <end position="1461"/>
    </location>
</feature>
<protein>
    <submittedName>
        <fullName evidence="3">Titin homolog</fullName>
    </submittedName>
</protein>
<dbReference type="GO" id="GO:0030687">
    <property type="term" value="C:preribosome, large subunit precursor"/>
    <property type="evidence" value="ECO:0007669"/>
    <property type="project" value="TreeGrafter"/>
</dbReference>
<evidence type="ECO:0000313" key="2">
    <source>
        <dbReference type="EMBL" id="CAI3998245.1"/>
    </source>
</evidence>
<feature type="region of interest" description="Disordered" evidence="1">
    <location>
        <begin position="1161"/>
        <end position="1194"/>
    </location>
</feature>
<evidence type="ECO:0000256" key="1">
    <source>
        <dbReference type="SAM" id="MobiDB-lite"/>
    </source>
</evidence>
<evidence type="ECO:0000313" key="4">
    <source>
        <dbReference type="Proteomes" id="UP001152797"/>
    </source>
</evidence>
<dbReference type="CDD" id="cd22249">
    <property type="entry name" value="UDM1_RNF168_RNF169-like"/>
    <property type="match status" value="1"/>
</dbReference>
<feature type="compositionally biased region" description="Basic and acidic residues" evidence="1">
    <location>
        <begin position="1176"/>
        <end position="1194"/>
    </location>
</feature>
<feature type="region of interest" description="Disordered" evidence="1">
    <location>
        <begin position="1963"/>
        <end position="2214"/>
    </location>
</feature>
<reference evidence="2" key="1">
    <citation type="submission" date="2022-10" db="EMBL/GenBank/DDBJ databases">
        <authorList>
            <person name="Chen Y."/>
            <person name="Dougan E. K."/>
            <person name="Chan C."/>
            <person name="Rhodes N."/>
            <person name="Thang M."/>
        </authorList>
    </citation>
    <scope>NUCLEOTIDE SEQUENCE</scope>
</reference>
<dbReference type="Proteomes" id="UP001152797">
    <property type="component" value="Unassembled WGS sequence"/>
</dbReference>
<comment type="caution">
    <text evidence="2">The sequence shown here is derived from an EMBL/GenBank/DDBJ whole genome shotgun (WGS) entry which is preliminary data.</text>
</comment>